<proteinExistence type="predicted"/>
<organism evidence="1 2">
    <name type="scientific">Populus alba x Populus x berolinensis</name>
    <dbReference type="NCBI Taxonomy" id="444605"/>
    <lineage>
        <taxon>Eukaryota</taxon>
        <taxon>Viridiplantae</taxon>
        <taxon>Streptophyta</taxon>
        <taxon>Embryophyta</taxon>
        <taxon>Tracheophyta</taxon>
        <taxon>Spermatophyta</taxon>
        <taxon>Magnoliopsida</taxon>
        <taxon>eudicotyledons</taxon>
        <taxon>Gunneridae</taxon>
        <taxon>Pentapetalae</taxon>
        <taxon>rosids</taxon>
        <taxon>fabids</taxon>
        <taxon>Malpighiales</taxon>
        <taxon>Salicaceae</taxon>
        <taxon>Saliceae</taxon>
        <taxon>Populus</taxon>
    </lineage>
</organism>
<dbReference type="Proteomes" id="UP001164929">
    <property type="component" value="Chromosome 13"/>
</dbReference>
<name>A0AAD6Q1P1_9ROSI</name>
<reference evidence="1" key="1">
    <citation type="journal article" date="2023" name="Mol. Ecol. Resour.">
        <title>Chromosome-level genome assembly of a triploid poplar Populus alba 'Berolinensis'.</title>
        <authorList>
            <person name="Chen S."/>
            <person name="Yu Y."/>
            <person name="Wang X."/>
            <person name="Wang S."/>
            <person name="Zhang T."/>
            <person name="Zhou Y."/>
            <person name="He R."/>
            <person name="Meng N."/>
            <person name="Wang Y."/>
            <person name="Liu W."/>
            <person name="Liu Z."/>
            <person name="Liu J."/>
            <person name="Guo Q."/>
            <person name="Huang H."/>
            <person name="Sederoff R.R."/>
            <person name="Wang G."/>
            <person name="Qu G."/>
            <person name="Chen S."/>
        </authorList>
    </citation>
    <scope>NUCLEOTIDE SEQUENCE</scope>
    <source>
        <strain evidence="1">SC-2020</strain>
    </source>
</reference>
<evidence type="ECO:0000313" key="1">
    <source>
        <dbReference type="EMBL" id="KAJ6973943.1"/>
    </source>
</evidence>
<keyword evidence="2" id="KW-1185">Reference proteome</keyword>
<dbReference type="AlphaFoldDB" id="A0AAD6Q1P1"/>
<accession>A0AAD6Q1P1</accession>
<evidence type="ECO:0000313" key="2">
    <source>
        <dbReference type="Proteomes" id="UP001164929"/>
    </source>
</evidence>
<dbReference type="EMBL" id="JAQIZT010000013">
    <property type="protein sequence ID" value="KAJ6973943.1"/>
    <property type="molecule type" value="Genomic_DNA"/>
</dbReference>
<protein>
    <submittedName>
        <fullName evidence="1">Uncharacterized protein</fullName>
    </submittedName>
</protein>
<gene>
    <name evidence="1" type="ORF">NC653_030092</name>
</gene>
<sequence length="148" mass="17167">MELSIESINLRIHKVNLHSPVAFGPLPKGLCLFHLRLHRKRHKDHREGEGPSSFQPKMVVIVKFIHYIPNNRVPSWCYYYIQEHSSNDLVGTFCIRGPMNNALCYLCHSKAKRSQQLQARKCNVLHLPVGFFFGQILRESSGRVCRDQ</sequence>
<comment type="caution">
    <text evidence="1">The sequence shown here is derived from an EMBL/GenBank/DDBJ whole genome shotgun (WGS) entry which is preliminary data.</text>
</comment>